<evidence type="ECO:0000313" key="7">
    <source>
        <dbReference type="Proteomes" id="UP001295423"/>
    </source>
</evidence>
<evidence type="ECO:0000259" key="5">
    <source>
        <dbReference type="SMART" id="SM00415"/>
    </source>
</evidence>
<evidence type="ECO:0000256" key="1">
    <source>
        <dbReference type="ARBA" id="ARBA00004123"/>
    </source>
</evidence>
<proteinExistence type="inferred from homology"/>
<comment type="caution">
    <text evidence="6">The sequence shown here is derived from an EMBL/GenBank/DDBJ whole genome shotgun (WGS) entry which is preliminary data.</text>
</comment>
<dbReference type="EMBL" id="CAKOGP040002269">
    <property type="protein sequence ID" value="CAJ1966300.1"/>
    <property type="molecule type" value="Genomic_DNA"/>
</dbReference>
<keyword evidence="3" id="KW-0539">Nucleus</keyword>
<comment type="subcellular location">
    <subcellularLocation>
        <location evidence="1">Nucleus</location>
    </subcellularLocation>
</comment>
<dbReference type="GO" id="GO:0043565">
    <property type="term" value="F:sequence-specific DNA binding"/>
    <property type="evidence" value="ECO:0007669"/>
    <property type="project" value="InterPro"/>
</dbReference>
<evidence type="ECO:0000256" key="3">
    <source>
        <dbReference type="ARBA" id="ARBA00023242"/>
    </source>
</evidence>
<dbReference type="InterPro" id="IPR036390">
    <property type="entry name" value="WH_DNA-bd_sf"/>
</dbReference>
<dbReference type="SMART" id="SM00415">
    <property type="entry name" value="HSF"/>
    <property type="match status" value="1"/>
</dbReference>
<protein>
    <recommendedName>
        <fullName evidence="5">HSF-type DNA-binding domain-containing protein</fullName>
    </recommendedName>
</protein>
<name>A0AAD2G8J5_9STRA</name>
<dbReference type="PANTHER" id="PTHR10015:SF206">
    <property type="entry name" value="HSF-TYPE DNA-BINDING DOMAIN-CONTAINING PROTEIN"/>
    <property type="match status" value="1"/>
</dbReference>
<dbReference type="PANTHER" id="PTHR10015">
    <property type="entry name" value="HEAT SHOCK TRANSCRIPTION FACTOR"/>
    <property type="match status" value="1"/>
</dbReference>
<dbReference type="Pfam" id="PF00447">
    <property type="entry name" value="HSF_DNA-bind"/>
    <property type="match status" value="1"/>
</dbReference>
<reference evidence="6" key="1">
    <citation type="submission" date="2023-08" db="EMBL/GenBank/DDBJ databases">
        <authorList>
            <person name="Audoor S."/>
            <person name="Bilcke G."/>
        </authorList>
    </citation>
    <scope>NUCLEOTIDE SEQUENCE</scope>
</reference>
<dbReference type="InterPro" id="IPR036388">
    <property type="entry name" value="WH-like_DNA-bd_sf"/>
</dbReference>
<evidence type="ECO:0000256" key="4">
    <source>
        <dbReference type="RuleBase" id="RU004020"/>
    </source>
</evidence>
<dbReference type="Proteomes" id="UP001295423">
    <property type="component" value="Unassembled WGS sequence"/>
</dbReference>
<gene>
    <name evidence="6" type="ORF">CYCCA115_LOCUS21883</name>
</gene>
<keyword evidence="7" id="KW-1185">Reference proteome</keyword>
<dbReference type="GO" id="GO:0003700">
    <property type="term" value="F:DNA-binding transcription factor activity"/>
    <property type="evidence" value="ECO:0007669"/>
    <property type="project" value="InterPro"/>
</dbReference>
<dbReference type="FunFam" id="1.10.10.10:FF:000479">
    <property type="entry name" value="Predicted protein"/>
    <property type="match status" value="1"/>
</dbReference>
<dbReference type="Gene3D" id="1.10.10.10">
    <property type="entry name" value="Winged helix-like DNA-binding domain superfamily/Winged helix DNA-binding domain"/>
    <property type="match status" value="1"/>
</dbReference>
<dbReference type="SUPFAM" id="SSF46785">
    <property type="entry name" value="Winged helix' DNA-binding domain"/>
    <property type="match status" value="1"/>
</dbReference>
<dbReference type="InterPro" id="IPR000232">
    <property type="entry name" value="HSF_DNA-bd"/>
</dbReference>
<sequence>MSMMNPTAAQQRNIVPAPDDGLLKLDFDDLPEDLPGVPQLNMKNLSNNMKQVSGSMNMLDSSLFEFGQSVEKPRKQNSSYEVDMNLPFPIKLHYILSNPAFQDCIAWLPHGRAWKVTDQKGFESKVIPKFFRSDRMASFMRQVNGWAFNRITEGPDMNAYYHDMFLRGIPNLCFDMRRPPKVKHAAAAARLASGAGFGAPDFDRINKVAPLPKSVQFKPVLKDAKGNNSDKYGLEIIEDEDDDDYVFQLAENSMPNKDKDSSSSEPVSLSKADIHYLEHQNEILFSHGGLAVESSFNL</sequence>
<comment type="similarity">
    <text evidence="4">Belongs to the HSF family.</text>
</comment>
<dbReference type="GO" id="GO:0005634">
    <property type="term" value="C:nucleus"/>
    <property type="evidence" value="ECO:0007669"/>
    <property type="project" value="UniProtKB-SubCell"/>
</dbReference>
<keyword evidence="2" id="KW-0238">DNA-binding</keyword>
<dbReference type="PRINTS" id="PR00056">
    <property type="entry name" value="HSFDOMAIN"/>
</dbReference>
<organism evidence="6 7">
    <name type="scientific">Cylindrotheca closterium</name>
    <dbReference type="NCBI Taxonomy" id="2856"/>
    <lineage>
        <taxon>Eukaryota</taxon>
        <taxon>Sar</taxon>
        <taxon>Stramenopiles</taxon>
        <taxon>Ochrophyta</taxon>
        <taxon>Bacillariophyta</taxon>
        <taxon>Bacillariophyceae</taxon>
        <taxon>Bacillariophycidae</taxon>
        <taxon>Bacillariales</taxon>
        <taxon>Bacillariaceae</taxon>
        <taxon>Cylindrotheca</taxon>
    </lineage>
</organism>
<dbReference type="AlphaFoldDB" id="A0AAD2G8J5"/>
<feature type="domain" description="HSF-type DNA-binding" evidence="5">
    <location>
        <begin position="84"/>
        <end position="179"/>
    </location>
</feature>
<accession>A0AAD2G8J5</accession>
<evidence type="ECO:0000256" key="2">
    <source>
        <dbReference type="ARBA" id="ARBA00023125"/>
    </source>
</evidence>
<evidence type="ECO:0000313" key="6">
    <source>
        <dbReference type="EMBL" id="CAJ1966300.1"/>
    </source>
</evidence>